<evidence type="ECO:0000256" key="10">
    <source>
        <dbReference type="ARBA" id="ARBA00023136"/>
    </source>
</evidence>
<accession>A0A0C3RRZ9</accession>
<dbReference type="InterPro" id="IPR015404">
    <property type="entry name" value="Vps5_C"/>
</dbReference>
<dbReference type="Pfam" id="PF00787">
    <property type="entry name" value="PX"/>
    <property type="match status" value="1"/>
</dbReference>
<dbReference type="PROSITE" id="PS50195">
    <property type="entry name" value="PX"/>
    <property type="match status" value="1"/>
</dbReference>
<evidence type="ECO:0000313" key="14">
    <source>
        <dbReference type="Proteomes" id="UP000053257"/>
    </source>
</evidence>
<dbReference type="GO" id="GO:0035091">
    <property type="term" value="F:phosphatidylinositol binding"/>
    <property type="evidence" value="ECO:0007669"/>
    <property type="project" value="InterPro"/>
</dbReference>
<dbReference type="InterPro" id="IPR001683">
    <property type="entry name" value="PX_dom"/>
</dbReference>
<dbReference type="GO" id="GO:0042147">
    <property type="term" value="P:retrograde transport, endosome to Golgi"/>
    <property type="evidence" value="ECO:0007669"/>
    <property type="project" value="TreeGrafter"/>
</dbReference>
<gene>
    <name evidence="13" type="ORF">PHLGIDRAFT_111375</name>
</gene>
<comment type="similarity">
    <text evidence="4">Belongs to the sorting nexin family.</text>
</comment>
<dbReference type="InterPro" id="IPR036871">
    <property type="entry name" value="PX_dom_sf"/>
</dbReference>
<evidence type="ECO:0000256" key="7">
    <source>
        <dbReference type="ARBA" id="ARBA00022553"/>
    </source>
</evidence>
<organism evidence="13 14">
    <name type="scientific">Phlebiopsis gigantea (strain 11061_1 CR5-6)</name>
    <name type="common">White-rot fungus</name>
    <name type="synonym">Peniophora gigantea</name>
    <dbReference type="NCBI Taxonomy" id="745531"/>
    <lineage>
        <taxon>Eukaryota</taxon>
        <taxon>Fungi</taxon>
        <taxon>Dikarya</taxon>
        <taxon>Basidiomycota</taxon>
        <taxon>Agaricomycotina</taxon>
        <taxon>Agaricomycetes</taxon>
        <taxon>Polyporales</taxon>
        <taxon>Phanerochaetaceae</taxon>
        <taxon>Phlebiopsis</taxon>
    </lineage>
</organism>
<dbReference type="FunFam" id="3.30.1520.10:FF:000013">
    <property type="entry name" value="Putative Sorting nexin 3"/>
    <property type="match status" value="1"/>
</dbReference>
<evidence type="ECO:0000256" key="9">
    <source>
        <dbReference type="ARBA" id="ARBA00023034"/>
    </source>
</evidence>
<dbReference type="GO" id="GO:0005768">
    <property type="term" value="C:endosome"/>
    <property type="evidence" value="ECO:0007669"/>
    <property type="project" value="TreeGrafter"/>
</dbReference>
<dbReference type="SUPFAM" id="SSF103657">
    <property type="entry name" value="BAR/IMD domain-like"/>
    <property type="match status" value="1"/>
</dbReference>
<evidence type="ECO:0000256" key="3">
    <source>
        <dbReference type="ARBA" id="ARBA00004555"/>
    </source>
</evidence>
<keyword evidence="6" id="KW-0963">Cytoplasm</keyword>
<feature type="domain" description="PX" evidence="12">
    <location>
        <begin position="33"/>
        <end position="149"/>
    </location>
</feature>
<dbReference type="STRING" id="745531.A0A0C3RRZ9"/>
<feature type="region of interest" description="Disordered" evidence="11">
    <location>
        <begin position="1"/>
        <end position="30"/>
    </location>
</feature>
<dbReference type="Gene3D" id="1.20.1270.60">
    <property type="entry name" value="Arfaptin homology (AH) domain/BAR domain"/>
    <property type="match status" value="1"/>
</dbReference>
<evidence type="ECO:0000256" key="1">
    <source>
        <dbReference type="ARBA" id="ARBA00004287"/>
    </source>
</evidence>
<dbReference type="Proteomes" id="UP000053257">
    <property type="component" value="Unassembled WGS sequence"/>
</dbReference>
<keyword evidence="9" id="KW-0333">Golgi apparatus</keyword>
<name>A0A0C3RRZ9_PHLG1</name>
<keyword evidence="7" id="KW-0597">Phosphoprotein</keyword>
<comment type="subcellular location">
    <subcellularLocation>
        <location evidence="2">Cytoplasm</location>
    </subcellularLocation>
    <subcellularLocation>
        <location evidence="3">Golgi apparatus</location>
    </subcellularLocation>
    <subcellularLocation>
        <location evidence="1">Membrane</location>
        <topology evidence="1">Peripheral membrane protein</topology>
        <orientation evidence="1">Cytoplasmic side</orientation>
    </subcellularLocation>
</comment>
<evidence type="ECO:0000256" key="6">
    <source>
        <dbReference type="ARBA" id="ARBA00022490"/>
    </source>
</evidence>
<evidence type="ECO:0000313" key="13">
    <source>
        <dbReference type="EMBL" id="KIP03006.1"/>
    </source>
</evidence>
<keyword evidence="5" id="KW-0813">Transport</keyword>
<dbReference type="PANTHER" id="PTHR10555">
    <property type="entry name" value="SORTING NEXIN"/>
    <property type="match status" value="1"/>
</dbReference>
<dbReference type="EMBL" id="KN840639">
    <property type="protein sequence ID" value="KIP03006.1"/>
    <property type="molecule type" value="Genomic_DNA"/>
</dbReference>
<reference evidence="13 14" key="1">
    <citation type="journal article" date="2014" name="PLoS Genet.">
        <title>Analysis of the Phlebiopsis gigantea genome, transcriptome and secretome provides insight into its pioneer colonization strategies of wood.</title>
        <authorList>
            <person name="Hori C."/>
            <person name="Ishida T."/>
            <person name="Igarashi K."/>
            <person name="Samejima M."/>
            <person name="Suzuki H."/>
            <person name="Master E."/>
            <person name="Ferreira P."/>
            <person name="Ruiz-Duenas F.J."/>
            <person name="Held B."/>
            <person name="Canessa P."/>
            <person name="Larrondo L.F."/>
            <person name="Schmoll M."/>
            <person name="Druzhinina I.S."/>
            <person name="Kubicek C.P."/>
            <person name="Gaskell J.A."/>
            <person name="Kersten P."/>
            <person name="St John F."/>
            <person name="Glasner J."/>
            <person name="Sabat G."/>
            <person name="Splinter BonDurant S."/>
            <person name="Syed K."/>
            <person name="Yadav J."/>
            <person name="Mgbeahuruike A.C."/>
            <person name="Kovalchuk A."/>
            <person name="Asiegbu F.O."/>
            <person name="Lackner G."/>
            <person name="Hoffmeister D."/>
            <person name="Rencoret J."/>
            <person name="Gutierrez A."/>
            <person name="Sun H."/>
            <person name="Lindquist E."/>
            <person name="Barry K."/>
            <person name="Riley R."/>
            <person name="Grigoriev I.V."/>
            <person name="Henrissat B."/>
            <person name="Kues U."/>
            <person name="Berka R.M."/>
            <person name="Martinez A.T."/>
            <person name="Covert S.F."/>
            <person name="Blanchette R.A."/>
            <person name="Cullen D."/>
        </authorList>
    </citation>
    <scope>NUCLEOTIDE SEQUENCE [LARGE SCALE GENOMIC DNA]</scope>
    <source>
        <strain evidence="13 14">11061_1 CR5-6</strain>
    </source>
</reference>
<dbReference type="GO" id="GO:0015031">
    <property type="term" value="P:protein transport"/>
    <property type="evidence" value="ECO:0007669"/>
    <property type="project" value="UniProtKB-KW"/>
</dbReference>
<dbReference type="Pfam" id="PF09325">
    <property type="entry name" value="Vps5"/>
    <property type="match status" value="1"/>
</dbReference>
<evidence type="ECO:0000256" key="5">
    <source>
        <dbReference type="ARBA" id="ARBA00022448"/>
    </source>
</evidence>
<dbReference type="PANTHER" id="PTHR10555:SF170">
    <property type="entry name" value="FI18122P1"/>
    <property type="match status" value="1"/>
</dbReference>
<dbReference type="InterPro" id="IPR027267">
    <property type="entry name" value="AH/BAR_dom_sf"/>
</dbReference>
<dbReference type="Gene3D" id="3.30.1520.10">
    <property type="entry name" value="Phox-like domain"/>
    <property type="match status" value="1"/>
</dbReference>
<evidence type="ECO:0000256" key="4">
    <source>
        <dbReference type="ARBA" id="ARBA00010883"/>
    </source>
</evidence>
<keyword evidence="10" id="KW-0472">Membrane</keyword>
<dbReference type="SUPFAM" id="SSF64268">
    <property type="entry name" value="PX domain"/>
    <property type="match status" value="1"/>
</dbReference>
<dbReference type="AlphaFoldDB" id="A0A0C3RRZ9"/>
<dbReference type="GO" id="GO:0005794">
    <property type="term" value="C:Golgi apparatus"/>
    <property type="evidence" value="ECO:0007669"/>
    <property type="project" value="UniProtKB-SubCell"/>
</dbReference>
<evidence type="ECO:0000256" key="2">
    <source>
        <dbReference type="ARBA" id="ARBA00004496"/>
    </source>
</evidence>
<proteinExistence type="inferred from homology"/>
<evidence type="ECO:0000256" key="11">
    <source>
        <dbReference type="SAM" id="MobiDB-lite"/>
    </source>
</evidence>
<dbReference type="SMART" id="SM00312">
    <property type="entry name" value="PX"/>
    <property type="match status" value="1"/>
</dbReference>
<protein>
    <recommendedName>
        <fullName evidence="12">PX domain-containing protein</fullName>
    </recommendedName>
</protein>
<evidence type="ECO:0000259" key="12">
    <source>
        <dbReference type="PROSITE" id="PS50195"/>
    </source>
</evidence>
<dbReference type="GO" id="GO:0030904">
    <property type="term" value="C:retromer complex"/>
    <property type="evidence" value="ECO:0007669"/>
    <property type="project" value="UniProtKB-ARBA"/>
</dbReference>
<dbReference type="OrthoDB" id="271164at2759"/>
<evidence type="ECO:0000256" key="8">
    <source>
        <dbReference type="ARBA" id="ARBA00022927"/>
    </source>
</evidence>
<dbReference type="FunFam" id="1.20.1270.60:FF:000022">
    <property type="entry name" value="Sorting nexin 3 protein"/>
    <property type="match status" value="1"/>
</dbReference>
<keyword evidence="8" id="KW-0653">Protein transport</keyword>
<dbReference type="GO" id="GO:0005829">
    <property type="term" value="C:cytosol"/>
    <property type="evidence" value="ECO:0007669"/>
    <property type="project" value="GOC"/>
</dbReference>
<feature type="compositionally biased region" description="Polar residues" evidence="11">
    <location>
        <begin position="1"/>
        <end position="17"/>
    </location>
</feature>
<keyword evidence="14" id="KW-1185">Reference proteome</keyword>
<dbReference type="HOGENOM" id="CLU_022783_1_2_1"/>
<dbReference type="GO" id="GO:0045053">
    <property type="term" value="P:protein retention in Golgi apparatus"/>
    <property type="evidence" value="ECO:0007669"/>
    <property type="project" value="TreeGrafter"/>
</dbReference>
<sequence length="421" mass="46837">MSSLERAQRNGSPSVLTTPPPKSLPRDDTGIAPVFTISVDDPQRVGDPIRGYTMYTVHTKTTSPLYTKSAFSVLRRYSDFLWLYETLSNNNPGVVVPPVPEKSPFNRFDASFVQQRRLGLEKCISKIANHPVLQKDPDLKLFLESDTFSLDIKHRKAEIAHEKGGLMATLGQTITGPRFYETDEWFDKQKGYLDSLELQLRGLVKSIDLVSKQRAELAAAAGEFAQAIGDLAQSDAGLGTQIASALAGLAAVERKAQELQDKQSSEDTLTIMATADEYARLINSVRLAFSSRIKTYHGWQNADGNVKRVKQTHETNRAQGKLGPEQLNRSLALVAEAERRALDAKHEFDHVSRLVKAEVARFEQERIEDFKNSLEAFLSGMISKQKELIAAWENYQQGLLRKTNSTVQRPAVDSTAGSESE</sequence>